<dbReference type="KEGG" id="vg:13405913"/>
<proteinExistence type="predicted"/>
<sequence length="313" mass="34739">MAGNTVATLDLAKRAEVWGAELKEILRDELQGMKYVNWLDSFPDGDTFKIPSIGDATLNDYSEDTAVTYDPIDDSQFTFSITEYLQSGNYITNKAMQDVYYANEIMSQFVPLQERALMERVETDIMALGGQQTLDNGNAINGVDHRMLGSGTGNKIGVEDFAKALRALKTGKVPQKNLVAIVDPSVEYELNTLSQLTNVSNNPRWEGVVRDGIATGMSFVANIYGFDVYTSNYLKTEAAETIGGTTVNNAITNMFFSADQTVLPFVGAWRQMPKVDTEYNKDFQRTEFVTTARYGLKLFRPENLATVLTAPMV</sequence>
<evidence type="ECO:0000313" key="2">
    <source>
        <dbReference type="Proteomes" id="UP000002825"/>
    </source>
</evidence>
<reference evidence="1 2" key="1">
    <citation type="journal article" date="2012" name="J. Virol.">
        <title>Complete Genome Sequence of Celeribacter Bacteriophage P12053L.</title>
        <authorList>
            <person name="Kang I."/>
            <person name="Jang H."/>
            <person name="Oh H.M."/>
            <person name="Cho J.C."/>
        </authorList>
    </citation>
    <scope>NUCLEOTIDE SEQUENCE [LARGE SCALE GENOMIC DNA]</scope>
</reference>
<evidence type="ECO:0000313" key="1">
    <source>
        <dbReference type="EMBL" id="AFM54654.1"/>
    </source>
</evidence>
<keyword evidence="2" id="KW-1185">Reference proteome</keyword>
<dbReference type="EMBL" id="JQ809650">
    <property type="protein sequence ID" value="AFM54654.1"/>
    <property type="molecule type" value="Genomic_DNA"/>
</dbReference>
<dbReference type="RefSeq" id="YP_006560934.1">
    <property type="nucleotide sequence ID" value="NC_018280.1"/>
</dbReference>
<evidence type="ECO:0008006" key="3">
    <source>
        <dbReference type="Google" id="ProtNLM"/>
    </source>
</evidence>
<gene>
    <name evidence="1" type="ORF">P12053L_49</name>
</gene>
<protein>
    <recommendedName>
        <fullName evidence="3">Major capsid protein</fullName>
    </recommendedName>
</protein>
<name>I6R9K8_9CAUD</name>
<dbReference type="GeneID" id="13405913"/>
<organism evidence="1 2">
    <name type="scientific">Celeribacter phage P12053L</name>
    <dbReference type="NCBI Taxonomy" id="1197951"/>
    <lineage>
        <taxon>Viruses</taxon>
        <taxon>Duplodnaviria</taxon>
        <taxon>Heunggongvirae</taxon>
        <taxon>Uroviricota</taxon>
        <taxon>Caudoviricetes</taxon>
        <taxon>Zobellviridae</taxon>
        <taxon>Cobavirinae</taxon>
        <taxon>Siovirus</taxon>
        <taxon>Siovirus coreense</taxon>
    </lineage>
</organism>
<dbReference type="Proteomes" id="UP000002825">
    <property type="component" value="Segment"/>
</dbReference>
<accession>I6R9K8</accession>
<dbReference type="OrthoDB" id="8058at10239"/>